<feature type="signal peptide" evidence="12">
    <location>
        <begin position="1"/>
        <end position="21"/>
    </location>
</feature>
<feature type="domain" description="TonB-dependent receptor plug" evidence="14">
    <location>
        <begin position="32"/>
        <end position="135"/>
    </location>
</feature>
<keyword evidence="6" id="KW-0406">Ion transport</keyword>
<keyword evidence="16" id="KW-1185">Reference proteome</keyword>
<evidence type="ECO:0000256" key="2">
    <source>
        <dbReference type="ARBA" id="ARBA00022448"/>
    </source>
</evidence>
<dbReference type="PROSITE" id="PS52016">
    <property type="entry name" value="TONB_DEPENDENT_REC_3"/>
    <property type="match status" value="1"/>
</dbReference>
<evidence type="ECO:0000256" key="7">
    <source>
        <dbReference type="ARBA" id="ARBA00023077"/>
    </source>
</evidence>
<evidence type="ECO:0000256" key="8">
    <source>
        <dbReference type="ARBA" id="ARBA00023136"/>
    </source>
</evidence>
<evidence type="ECO:0000313" key="15">
    <source>
        <dbReference type="EMBL" id="TFU06336.1"/>
    </source>
</evidence>
<dbReference type="SUPFAM" id="SSF56935">
    <property type="entry name" value="Porins"/>
    <property type="match status" value="1"/>
</dbReference>
<dbReference type="PANTHER" id="PTHR30069">
    <property type="entry name" value="TONB-DEPENDENT OUTER MEMBRANE RECEPTOR"/>
    <property type="match status" value="1"/>
</dbReference>
<dbReference type="Pfam" id="PF07715">
    <property type="entry name" value="Plug"/>
    <property type="match status" value="1"/>
</dbReference>
<proteinExistence type="inferred from homology"/>
<dbReference type="PANTHER" id="PTHR30069:SF53">
    <property type="entry name" value="COLICIN I RECEPTOR-RELATED"/>
    <property type="match status" value="1"/>
</dbReference>
<dbReference type="GO" id="GO:0006811">
    <property type="term" value="P:monoatomic ion transport"/>
    <property type="evidence" value="ECO:0007669"/>
    <property type="project" value="UniProtKB-KW"/>
</dbReference>
<dbReference type="InterPro" id="IPR000531">
    <property type="entry name" value="Beta-barrel_TonB"/>
</dbReference>
<evidence type="ECO:0000259" key="14">
    <source>
        <dbReference type="Pfam" id="PF07715"/>
    </source>
</evidence>
<dbReference type="OrthoDB" id="9796221at2"/>
<dbReference type="GO" id="GO:0015889">
    <property type="term" value="P:cobalamin transport"/>
    <property type="evidence" value="ECO:0007669"/>
    <property type="project" value="TreeGrafter"/>
</dbReference>
<keyword evidence="9 10" id="KW-0998">Cell outer membrane</keyword>
<evidence type="ECO:0000256" key="10">
    <source>
        <dbReference type="PROSITE-ProRule" id="PRU01360"/>
    </source>
</evidence>
<dbReference type="InterPro" id="IPR039426">
    <property type="entry name" value="TonB-dep_rcpt-like"/>
</dbReference>
<protein>
    <submittedName>
        <fullName evidence="15">TonB-dependent receptor</fullName>
    </submittedName>
</protein>
<feature type="domain" description="TonB-dependent receptor-like beta-barrel" evidence="13">
    <location>
        <begin position="188"/>
        <end position="593"/>
    </location>
</feature>
<gene>
    <name evidence="15" type="ORF">EUV02_04915</name>
</gene>
<keyword evidence="7 11" id="KW-0798">TonB box</keyword>
<evidence type="ECO:0000256" key="3">
    <source>
        <dbReference type="ARBA" id="ARBA00022452"/>
    </source>
</evidence>
<evidence type="ECO:0000256" key="12">
    <source>
        <dbReference type="SAM" id="SignalP"/>
    </source>
</evidence>
<evidence type="ECO:0000256" key="1">
    <source>
        <dbReference type="ARBA" id="ARBA00004571"/>
    </source>
</evidence>
<dbReference type="Gene3D" id="2.170.130.10">
    <property type="entry name" value="TonB-dependent receptor, plug domain"/>
    <property type="match status" value="1"/>
</dbReference>
<keyword evidence="3 10" id="KW-1134">Transmembrane beta strand</keyword>
<dbReference type="InterPro" id="IPR037066">
    <property type="entry name" value="Plug_dom_sf"/>
</dbReference>
<keyword evidence="15" id="KW-0675">Receptor</keyword>
<accession>A0A4Y9ERS7</accession>
<evidence type="ECO:0000256" key="6">
    <source>
        <dbReference type="ARBA" id="ARBA00023065"/>
    </source>
</evidence>
<evidence type="ECO:0000259" key="13">
    <source>
        <dbReference type="Pfam" id="PF00593"/>
    </source>
</evidence>
<keyword evidence="2 10" id="KW-0813">Transport</keyword>
<comment type="caution">
    <text evidence="15">The sequence shown here is derived from an EMBL/GenBank/DDBJ whole genome shotgun (WGS) entry which is preliminary data.</text>
</comment>
<evidence type="ECO:0000256" key="5">
    <source>
        <dbReference type="ARBA" id="ARBA00022729"/>
    </source>
</evidence>
<name>A0A4Y9ERS7_9SPHN</name>
<dbReference type="AlphaFoldDB" id="A0A4Y9ERS7"/>
<dbReference type="GO" id="GO:0009279">
    <property type="term" value="C:cell outer membrane"/>
    <property type="evidence" value="ECO:0007669"/>
    <property type="project" value="UniProtKB-SubCell"/>
</dbReference>
<sequence>MPLFLLALAAATATPSIVVTAARTPVAIDLSGASISVIDGTTLTAFDLPLAADYLRLVPSVAVASTGPLGAQTQVRIRGAEANQTLTFIDGIKANDPASGGEFRWETLLAGGLDKVEVLRGPQSALWGSEAIGGVVNVITRTPNAGTALFGKAEAGSFGTSTLAGGGNLGTDQGGVTAQAAYLSSTGIDNSAVQGGDNDGFHNFTATGKGVYHPSPNSEVGLIARYVSATTNFDDFDYSIGQSADAPLSSNAEAFALRGYARLDLYDGRWSQQVEAVLNDTRNTNYDDRAFLNQSDGSIGKLAYQTTGSLQSGDFSHVMTGAVEYERQTFTSTDVDPLALSNQDRSRDQTSLIADYRLTYAQIFSASGSVRHDINSQYANTTTFRASAALALAQGFRAHASFGEGVSDPSFFDLYGFFPAFFVGNPDLIPETSQGWDAGIGWKSQAFAVDVTWFRTNLTNEIVSTYDFATGLAGVANASGTSERRGLELTATLNPTDWLEIAGTYAYLDATEQQLAKGLASRELRRPKNSGSLSAQVAKGAWTASVAAAFVGERYDTDFATFTRITLPAYTLVTLAGSYRINDAIALTARIENAGDARYHDVVGYRTRGFGAFAGVRLNWGK</sequence>
<comment type="subcellular location">
    <subcellularLocation>
        <location evidence="1 10">Cell outer membrane</location>
        <topology evidence="1 10">Multi-pass membrane protein</topology>
    </subcellularLocation>
</comment>
<dbReference type="Pfam" id="PF00593">
    <property type="entry name" value="TonB_dep_Rec_b-barrel"/>
    <property type="match status" value="1"/>
</dbReference>
<dbReference type="EMBL" id="SIHO01000001">
    <property type="protein sequence ID" value="TFU06336.1"/>
    <property type="molecule type" value="Genomic_DNA"/>
</dbReference>
<dbReference type="CDD" id="cd01347">
    <property type="entry name" value="ligand_gated_channel"/>
    <property type="match status" value="1"/>
</dbReference>
<dbReference type="InterPro" id="IPR012910">
    <property type="entry name" value="Plug_dom"/>
</dbReference>
<dbReference type="Proteomes" id="UP000297737">
    <property type="component" value="Unassembled WGS sequence"/>
</dbReference>
<evidence type="ECO:0000256" key="9">
    <source>
        <dbReference type="ARBA" id="ARBA00023237"/>
    </source>
</evidence>
<keyword evidence="4 10" id="KW-0812">Transmembrane</keyword>
<evidence type="ECO:0000313" key="16">
    <source>
        <dbReference type="Proteomes" id="UP000297737"/>
    </source>
</evidence>
<evidence type="ECO:0000256" key="11">
    <source>
        <dbReference type="RuleBase" id="RU003357"/>
    </source>
</evidence>
<dbReference type="InterPro" id="IPR036942">
    <property type="entry name" value="Beta-barrel_TonB_sf"/>
</dbReference>
<dbReference type="Gene3D" id="2.40.170.20">
    <property type="entry name" value="TonB-dependent receptor, beta-barrel domain"/>
    <property type="match status" value="1"/>
</dbReference>
<evidence type="ECO:0000256" key="4">
    <source>
        <dbReference type="ARBA" id="ARBA00022692"/>
    </source>
</evidence>
<organism evidence="15 16">
    <name type="scientific">Glacieibacterium arshaanense</name>
    <dbReference type="NCBI Taxonomy" id="2511025"/>
    <lineage>
        <taxon>Bacteria</taxon>
        <taxon>Pseudomonadati</taxon>
        <taxon>Pseudomonadota</taxon>
        <taxon>Alphaproteobacteria</taxon>
        <taxon>Sphingomonadales</taxon>
        <taxon>Sphingosinicellaceae</taxon>
        <taxon>Glacieibacterium</taxon>
    </lineage>
</organism>
<reference evidence="15 16" key="1">
    <citation type="submission" date="2019-02" db="EMBL/GenBank/DDBJ databases">
        <title>Polymorphobacter sp. isolated from the lake at the Tibet of China.</title>
        <authorList>
            <person name="Li A."/>
        </authorList>
    </citation>
    <scope>NUCLEOTIDE SEQUENCE [LARGE SCALE GENOMIC DNA]</scope>
    <source>
        <strain evidence="15 16">DJ1R-1</strain>
    </source>
</reference>
<keyword evidence="5 12" id="KW-0732">Signal</keyword>
<comment type="similarity">
    <text evidence="10 11">Belongs to the TonB-dependent receptor family.</text>
</comment>
<keyword evidence="8 10" id="KW-0472">Membrane</keyword>
<feature type="chain" id="PRO_5021494834" evidence="12">
    <location>
        <begin position="22"/>
        <end position="622"/>
    </location>
</feature>